<dbReference type="EMBL" id="LIZT01000002">
    <property type="protein sequence ID" value="KPJ51330.1"/>
    <property type="molecule type" value="Genomic_DNA"/>
</dbReference>
<dbReference type="InterPro" id="IPR016161">
    <property type="entry name" value="Ald_DH/histidinol_DH"/>
</dbReference>
<dbReference type="InterPro" id="IPR016162">
    <property type="entry name" value="Ald_DH_N"/>
</dbReference>
<comment type="similarity">
    <text evidence="1">Belongs to the aldehyde dehydrogenase family.</text>
</comment>
<evidence type="ECO:0000313" key="5">
    <source>
        <dbReference type="EMBL" id="KPJ51330.1"/>
    </source>
</evidence>
<dbReference type="SUPFAM" id="SSF53720">
    <property type="entry name" value="ALDH-like"/>
    <property type="match status" value="1"/>
</dbReference>
<dbReference type="FunFam" id="3.40.605.10:FF:000007">
    <property type="entry name" value="NAD/NADP-dependent betaine aldehyde dehydrogenase"/>
    <property type="match status" value="1"/>
</dbReference>
<gene>
    <name evidence="5" type="ORF">AMJ40_00035</name>
</gene>
<dbReference type="Proteomes" id="UP000051124">
    <property type="component" value="Unassembled WGS sequence"/>
</dbReference>
<comment type="caution">
    <text evidence="5">The sequence shown here is derived from an EMBL/GenBank/DDBJ whole genome shotgun (WGS) entry which is preliminary data.</text>
</comment>
<evidence type="ECO:0000256" key="3">
    <source>
        <dbReference type="ARBA" id="ARBA00023027"/>
    </source>
</evidence>
<evidence type="ECO:0000256" key="2">
    <source>
        <dbReference type="ARBA" id="ARBA00023002"/>
    </source>
</evidence>
<feature type="domain" description="Aldehyde dehydrogenase" evidence="4">
    <location>
        <begin position="391"/>
        <end position="445"/>
    </location>
</feature>
<dbReference type="PATRIC" id="fig|1703771.3.peg.1079"/>
<accession>A0A0S7WMD8</accession>
<dbReference type="PROSITE" id="PS00070">
    <property type="entry name" value="ALDEHYDE_DEHYDR_CYS"/>
    <property type="match status" value="1"/>
</dbReference>
<proteinExistence type="inferred from homology"/>
<evidence type="ECO:0000256" key="1">
    <source>
        <dbReference type="ARBA" id="ARBA00009986"/>
    </source>
</evidence>
<dbReference type="PANTHER" id="PTHR43521:SF1">
    <property type="entry name" value="ALPHA-AMINOADIPIC SEMIALDEHYDE DEHYDROGENASE"/>
    <property type="match status" value="1"/>
</dbReference>
<dbReference type="InterPro" id="IPR016163">
    <property type="entry name" value="Ald_DH_C"/>
</dbReference>
<dbReference type="InterPro" id="IPR044638">
    <property type="entry name" value="ALDH7A1-like"/>
</dbReference>
<protein>
    <submittedName>
        <fullName evidence="5">Aldehyde dehydrogenase</fullName>
    </submittedName>
</protein>
<evidence type="ECO:0000313" key="6">
    <source>
        <dbReference type="Proteomes" id="UP000051124"/>
    </source>
</evidence>
<dbReference type="InterPro" id="IPR015590">
    <property type="entry name" value="Aldehyde_DH_dom"/>
</dbReference>
<organism evidence="5 6">
    <name type="scientific">candidate division TA06 bacterium DG_26</name>
    <dbReference type="NCBI Taxonomy" id="1703771"/>
    <lineage>
        <taxon>Bacteria</taxon>
        <taxon>Bacteria division TA06</taxon>
    </lineage>
</organism>
<dbReference type="InterPro" id="IPR016160">
    <property type="entry name" value="Ald_DH_CS_CYS"/>
</dbReference>
<dbReference type="AlphaFoldDB" id="A0A0S7WMD8"/>
<dbReference type="Gene3D" id="3.40.605.10">
    <property type="entry name" value="Aldehyde Dehydrogenase, Chain A, domain 1"/>
    <property type="match status" value="1"/>
</dbReference>
<reference evidence="5 6" key="1">
    <citation type="journal article" date="2015" name="Microbiome">
        <title>Genomic resolution of linkages in carbon, nitrogen, and sulfur cycling among widespread estuary sediment bacteria.</title>
        <authorList>
            <person name="Baker B.J."/>
            <person name="Lazar C.S."/>
            <person name="Teske A.P."/>
            <person name="Dick G.J."/>
        </authorList>
    </citation>
    <scope>NUCLEOTIDE SEQUENCE [LARGE SCALE GENOMIC DNA]</scope>
    <source>
        <strain evidence="5">DG_26</strain>
    </source>
</reference>
<dbReference type="Pfam" id="PF00171">
    <property type="entry name" value="Aldedh"/>
    <property type="match status" value="2"/>
</dbReference>
<keyword evidence="2" id="KW-0560">Oxidoreductase</keyword>
<dbReference type="Gene3D" id="3.40.309.10">
    <property type="entry name" value="Aldehyde Dehydrogenase, Chain A, domain 2"/>
    <property type="match status" value="2"/>
</dbReference>
<name>A0A0S7WMD8_UNCT6</name>
<feature type="domain" description="Aldehyde dehydrogenase" evidence="4">
    <location>
        <begin position="12"/>
        <end position="388"/>
    </location>
</feature>
<dbReference type="PANTHER" id="PTHR43521">
    <property type="entry name" value="ALPHA-AMINOADIPIC SEMIALDEHYDE DEHYDROGENASE"/>
    <property type="match status" value="1"/>
</dbReference>
<sequence>MEQYKNYIDGEWVGAQSGETYENINPANGEVLGLFPKSFSADVKKAIDAAVAAYGKWRLMPAPKRGEILLRAGQLLIERKEMYAKEMTEEMGKVLNEARGDVQEAIDMTIFAAGEGRRMLGDTTPSELENKFCMSVRMPIGIIACITPWNFPMAIPSWKIIPALVAGNTVVFKPARYTPKCAWNLIKALEDAGIPKGVVNLVYGFGGEVGNPLIEDTRIGMVSFTGSTEIGTRLEEKCPKTHKRVSCEMGGKNAIIVLDDADTDLAVDGIIWSAFGTTGQRCTAASRIIVQKSVLGELQKKLVARTKALRLGNGLDRSTDVGPVINGEQREKIHEYTQIGIKEGAKLLCGGEFASEGNLAKGFFYKPTVFGDVRPNMRIAQEEIFGPTTAAFVAMRDIYTGLVYINAGTIGAEVHMPFGGTRGTGNGHREAGQSALDTFTEWKTIFVDFSGRLQKAQAIE</sequence>
<evidence type="ECO:0000259" key="4">
    <source>
        <dbReference type="Pfam" id="PF00171"/>
    </source>
</evidence>
<dbReference type="GO" id="GO:0004029">
    <property type="term" value="F:aldehyde dehydrogenase (NAD+) activity"/>
    <property type="evidence" value="ECO:0007669"/>
    <property type="project" value="InterPro"/>
</dbReference>
<keyword evidence="3" id="KW-0520">NAD</keyword>